<accession>A0A7S3IB89</accession>
<reference evidence="6" key="1">
    <citation type="submission" date="2021-01" db="EMBL/GenBank/DDBJ databases">
        <authorList>
            <person name="Corre E."/>
            <person name="Pelletier E."/>
            <person name="Niang G."/>
            <person name="Scheremetjew M."/>
            <person name="Finn R."/>
            <person name="Kale V."/>
            <person name="Holt S."/>
            <person name="Cochrane G."/>
            <person name="Meng A."/>
            <person name="Brown T."/>
            <person name="Cohen L."/>
        </authorList>
    </citation>
    <scope>NUCLEOTIDE SEQUENCE</scope>
    <source>
        <strain evidence="6">AH6</strain>
    </source>
</reference>
<name>A0A7S3IB89_9CILI</name>
<dbReference type="GO" id="GO:0006260">
    <property type="term" value="P:DNA replication"/>
    <property type="evidence" value="ECO:0007669"/>
    <property type="project" value="UniProtKB-KW"/>
</dbReference>
<evidence type="ECO:0000313" key="6">
    <source>
        <dbReference type="EMBL" id="CAE0318786.1"/>
    </source>
</evidence>
<dbReference type="EMBL" id="HBIG01005286">
    <property type="protein sequence ID" value="CAE0318786.1"/>
    <property type="molecule type" value="Transcribed_RNA"/>
</dbReference>
<dbReference type="GO" id="GO:0006281">
    <property type="term" value="P:DNA repair"/>
    <property type="evidence" value="ECO:0007669"/>
    <property type="project" value="UniProtKB-KW"/>
</dbReference>
<dbReference type="Pfam" id="PF14743">
    <property type="entry name" value="DNA_ligase_OB_2"/>
    <property type="match status" value="1"/>
</dbReference>
<keyword evidence="3" id="KW-0227">DNA damage</keyword>
<evidence type="ECO:0000256" key="1">
    <source>
        <dbReference type="ARBA" id="ARBA00022598"/>
    </source>
</evidence>
<evidence type="ECO:0000259" key="5">
    <source>
        <dbReference type="Pfam" id="PF14743"/>
    </source>
</evidence>
<dbReference type="AlphaFoldDB" id="A0A7S3IB89"/>
<keyword evidence="1" id="KW-0436">Ligase</keyword>
<dbReference type="InterPro" id="IPR050326">
    <property type="entry name" value="NAD_dep_DNA_ligaseB"/>
</dbReference>
<dbReference type="PANTHER" id="PTHR47810">
    <property type="entry name" value="DNA LIGASE"/>
    <property type="match status" value="1"/>
</dbReference>
<dbReference type="PANTHER" id="PTHR47810:SF1">
    <property type="entry name" value="DNA LIGASE B"/>
    <property type="match status" value="1"/>
</dbReference>
<dbReference type="CDD" id="cd08041">
    <property type="entry name" value="OBF_kDNA_ligase_like"/>
    <property type="match status" value="1"/>
</dbReference>
<evidence type="ECO:0000256" key="3">
    <source>
        <dbReference type="ARBA" id="ARBA00022763"/>
    </source>
</evidence>
<dbReference type="InterPro" id="IPR012340">
    <property type="entry name" value="NA-bd_OB-fold"/>
</dbReference>
<feature type="domain" description="DNA ligase OB-like" evidence="5">
    <location>
        <begin position="36"/>
        <end position="98"/>
    </location>
</feature>
<sequence>MLRDPESLYDRFRSNSLLKVKVMHDEEAVVIGYEAGSRSYAGLIGAIRVKDVHGVEFKIGGGFTDAQRKKPPKKGSTVTFKYQNKTPSGKYRFPIFLREHPGKL</sequence>
<gene>
    <name evidence="6" type="ORF">AHAE1019_LOCUS197</name>
</gene>
<dbReference type="SUPFAM" id="SSF50249">
    <property type="entry name" value="Nucleic acid-binding proteins"/>
    <property type="match status" value="1"/>
</dbReference>
<protein>
    <recommendedName>
        <fullName evidence="5">DNA ligase OB-like domain-containing protein</fullName>
    </recommendedName>
</protein>
<evidence type="ECO:0000256" key="4">
    <source>
        <dbReference type="ARBA" id="ARBA00023204"/>
    </source>
</evidence>
<organism evidence="6">
    <name type="scientific">Anophryoides haemophila</name>
    <dbReference type="NCBI Taxonomy" id="46462"/>
    <lineage>
        <taxon>Eukaryota</taxon>
        <taxon>Sar</taxon>
        <taxon>Alveolata</taxon>
        <taxon>Ciliophora</taxon>
        <taxon>Intramacronucleata</taxon>
        <taxon>Oligohymenophorea</taxon>
        <taxon>Scuticociliatia</taxon>
        <taxon>Philasterida</taxon>
        <taxon>Glauconematidae</taxon>
        <taxon>Anophryoides</taxon>
    </lineage>
</organism>
<keyword evidence="2" id="KW-0235">DNA replication</keyword>
<evidence type="ECO:0000256" key="2">
    <source>
        <dbReference type="ARBA" id="ARBA00022705"/>
    </source>
</evidence>
<keyword evidence="4" id="KW-0234">DNA repair</keyword>
<proteinExistence type="predicted"/>
<dbReference type="GO" id="GO:0016874">
    <property type="term" value="F:ligase activity"/>
    <property type="evidence" value="ECO:0007669"/>
    <property type="project" value="UniProtKB-KW"/>
</dbReference>
<dbReference type="Gene3D" id="2.40.50.140">
    <property type="entry name" value="Nucleic acid-binding proteins"/>
    <property type="match status" value="1"/>
</dbReference>
<dbReference type="InterPro" id="IPR029319">
    <property type="entry name" value="DNA_ligase_OB"/>
</dbReference>